<feature type="compositionally biased region" description="Acidic residues" evidence="2">
    <location>
        <begin position="537"/>
        <end position="547"/>
    </location>
</feature>
<dbReference type="GO" id="GO:0008233">
    <property type="term" value="F:peptidase activity"/>
    <property type="evidence" value="ECO:0007669"/>
    <property type="project" value="UniProtKB-KW"/>
</dbReference>
<dbReference type="GO" id="GO:0006508">
    <property type="term" value="P:proteolysis"/>
    <property type="evidence" value="ECO:0007669"/>
    <property type="project" value="UniProtKB-KW"/>
</dbReference>
<dbReference type="PANTHER" id="PTHR42648">
    <property type="entry name" value="TRANSPOSASE, PUTATIVE-RELATED"/>
    <property type="match status" value="1"/>
</dbReference>
<evidence type="ECO:0000259" key="3">
    <source>
        <dbReference type="Pfam" id="PF22936"/>
    </source>
</evidence>
<dbReference type="InterPro" id="IPR012337">
    <property type="entry name" value="RNaseH-like_sf"/>
</dbReference>
<keyword evidence="1" id="KW-0645">Protease</keyword>
<feature type="region of interest" description="Disordered" evidence="2">
    <location>
        <begin position="535"/>
        <end position="566"/>
    </location>
</feature>
<gene>
    <name evidence="4" type="ORF">Acr_15g0006150</name>
</gene>
<reference evidence="4 5" key="1">
    <citation type="submission" date="2019-07" db="EMBL/GenBank/DDBJ databases">
        <title>De Novo Assembly of kiwifruit Actinidia rufa.</title>
        <authorList>
            <person name="Sugita-Konishi S."/>
            <person name="Sato K."/>
            <person name="Mori E."/>
            <person name="Abe Y."/>
            <person name="Kisaki G."/>
            <person name="Hamano K."/>
            <person name="Suezawa K."/>
            <person name="Otani M."/>
            <person name="Fukuda T."/>
            <person name="Manabe T."/>
            <person name="Gomi K."/>
            <person name="Tabuchi M."/>
            <person name="Akimitsu K."/>
            <person name="Kataoka I."/>
        </authorList>
    </citation>
    <scope>NUCLEOTIDE SEQUENCE [LARGE SCALE GENOMIC DNA]</scope>
    <source>
        <strain evidence="5">cv. Fuchu</strain>
    </source>
</reference>
<feature type="compositionally biased region" description="Polar residues" evidence="2">
    <location>
        <begin position="554"/>
        <end position="566"/>
    </location>
</feature>
<name>A0A7J0FTG4_9ERIC</name>
<feature type="domain" description="Retrovirus-related Pol polyprotein from transposon TNT 1-94-like beta-barrel" evidence="3">
    <location>
        <begin position="168"/>
        <end position="250"/>
    </location>
</feature>
<dbReference type="EMBL" id="BJWL01000015">
    <property type="protein sequence ID" value="GFZ02006.1"/>
    <property type="molecule type" value="Genomic_DNA"/>
</dbReference>
<comment type="caution">
    <text evidence="4">The sequence shown here is derived from an EMBL/GenBank/DDBJ whole genome shotgun (WGS) entry which is preliminary data.</text>
</comment>
<keyword evidence="1" id="KW-0378">Hydrolase</keyword>
<feature type="region of interest" description="Disordered" evidence="2">
    <location>
        <begin position="66"/>
        <end position="112"/>
    </location>
</feature>
<protein>
    <recommendedName>
        <fullName evidence="3">Retrovirus-related Pol polyprotein from transposon TNT 1-94-like beta-barrel domain-containing protein</fullName>
    </recommendedName>
</protein>
<dbReference type="SUPFAM" id="SSF53098">
    <property type="entry name" value="Ribonuclease H-like"/>
    <property type="match status" value="1"/>
</dbReference>
<dbReference type="Pfam" id="PF14223">
    <property type="entry name" value="Retrotran_gag_2"/>
    <property type="match status" value="1"/>
</dbReference>
<dbReference type="AlphaFoldDB" id="A0A7J0FTG4"/>
<evidence type="ECO:0000256" key="1">
    <source>
        <dbReference type="ARBA" id="ARBA00022670"/>
    </source>
</evidence>
<dbReference type="InterPro" id="IPR039537">
    <property type="entry name" value="Retrotran_Ty1/copia-like"/>
</dbReference>
<keyword evidence="5" id="KW-1185">Reference proteome</keyword>
<dbReference type="Proteomes" id="UP000585474">
    <property type="component" value="Unassembled WGS sequence"/>
</dbReference>
<dbReference type="PANTHER" id="PTHR42648:SF28">
    <property type="entry name" value="TRANSPOSON-ENCODED PROTEIN WITH RIBONUCLEASE H-LIKE AND RETROVIRUS ZINC FINGER-LIKE DOMAINS"/>
    <property type="match status" value="1"/>
</dbReference>
<dbReference type="Pfam" id="PF22936">
    <property type="entry name" value="Pol_BBD"/>
    <property type="match status" value="1"/>
</dbReference>
<evidence type="ECO:0000256" key="2">
    <source>
        <dbReference type="SAM" id="MobiDB-lite"/>
    </source>
</evidence>
<feature type="compositionally biased region" description="Basic and acidic residues" evidence="2">
    <location>
        <begin position="66"/>
        <end position="78"/>
    </location>
</feature>
<sequence>MHEHLNAFNKILADLQNLDVEIDDEDKALLLLNSLPDKYEHLTTTLLYGKDEIKFNDVSNTLMNNEVRKKDQDAHRESSSNALTARGRTSTRKFGGGWKSRSKSREKSSERRQLAKDEYAYCHQKSHWRKNCPKIESKEPKANIAYEAVEKDDTTFTISLSASHSDEWILDSGCSCSYHMCSNRDWFSSFEELDGGVVLMENDNACKTLGIGTIKLKIFSGTVKVLTNVRYVPDLKKNLISLENFDSKGYKIILEGGVLKVVRGALVVLKDTHRGNLYFLDRSTVIGRVALSNSSDKSDTLWYICDWGILEKRLCKLWVKFGIAIHQTEGNLDYVHSDKRVWVYTVRHKDEVLEIFLRWKKMIKTQTGRKIKKLRSDNGGEYRKAFWTKAINYVAHLINRLSSTAIERKTPMEVWSGKCATDYDSLHIFGCPAYFHVKEDKLDPKAKKAIFVGFSTGIDWGSRMNNGGPLGENDTGLSVYYYFATRTLAVRNSLLGANHESVMLKNSEKENLSPTSTQHVELMSPLVPTKTVQTVDIPDEESDDIDTTPDLKEAQSSQPVESIATSRPQRVIRRPARYTDIMAYALLVIEGVPCTYKDVVQEYMTVTEAFKEAIWLHDLVNDFGIDQKHVDVYCDSQNAICLA</sequence>
<proteinExistence type="predicted"/>
<evidence type="ECO:0000313" key="4">
    <source>
        <dbReference type="EMBL" id="GFZ02006.1"/>
    </source>
</evidence>
<evidence type="ECO:0000313" key="5">
    <source>
        <dbReference type="Proteomes" id="UP000585474"/>
    </source>
</evidence>
<dbReference type="InterPro" id="IPR054722">
    <property type="entry name" value="PolX-like_BBD"/>
</dbReference>
<feature type="compositionally biased region" description="Basic and acidic residues" evidence="2">
    <location>
        <begin position="103"/>
        <end position="112"/>
    </location>
</feature>
<organism evidence="4 5">
    <name type="scientific">Actinidia rufa</name>
    <dbReference type="NCBI Taxonomy" id="165716"/>
    <lineage>
        <taxon>Eukaryota</taxon>
        <taxon>Viridiplantae</taxon>
        <taxon>Streptophyta</taxon>
        <taxon>Embryophyta</taxon>
        <taxon>Tracheophyta</taxon>
        <taxon>Spermatophyta</taxon>
        <taxon>Magnoliopsida</taxon>
        <taxon>eudicotyledons</taxon>
        <taxon>Gunneridae</taxon>
        <taxon>Pentapetalae</taxon>
        <taxon>asterids</taxon>
        <taxon>Ericales</taxon>
        <taxon>Actinidiaceae</taxon>
        <taxon>Actinidia</taxon>
    </lineage>
</organism>
<dbReference type="Gene3D" id="4.10.60.10">
    <property type="entry name" value="Zinc finger, CCHC-type"/>
    <property type="match status" value="1"/>
</dbReference>
<accession>A0A7J0FTG4</accession>
<dbReference type="OrthoDB" id="1729718at2759"/>